<name>A0A7S2VG29_9STRA</name>
<protein>
    <submittedName>
        <fullName evidence="1">Uncharacterized protein</fullName>
    </submittedName>
</protein>
<dbReference type="AlphaFoldDB" id="A0A7S2VG29"/>
<evidence type="ECO:0000313" key="3">
    <source>
        <dbReference type="Proteomes" id="UP001224775"/>
    </source>
</evidence>
<gene>
    <name evidence="2" type="ORF">QTG54_012972</name>
    <name evidence="1" type="ORF">SMAR0320_LOCUS22835</name>
</gene>
<evidence type="ECO:0000313" key="1">
    <source>
        <dbReference type="EMBL" id="CAD9630369.1"/>
    </source>
</evidence>
<dbReference type="EMBL" id="HBGZ01031974">
    <property type="protein sequence ID" value="CAD9630369.1"/>
    <property type="molecule type" value="Transcribed_RNA"/>
</dbReference>
<accession>A0A7S2VG29</accession>
<dbReference type="Proteomes" id="UP001224775">
    <property type="component" value="Unassembled WGS sequence"/>
</dbReference>
<proteinExistence type="predicted"/>
<dbReference type="EMBL" id="JATAAI010000029">
    <property type="protein sequence ID" value="KAK1736372.1"/>
    <property type="molecule type" value="Genomic_DNA"/>
</dbReference>
<reference evidence="1" key="1">
    <citation type="submission" date="2021-01" db="EMBL/GenBank/DDBJ databases">
        <authorList>
            <person name="Corre E."/>
            <person name="Pelletier E."/>
            <person name="Niang G."/>
            <person name="Scheremetjew M."/>
            <person name="Finn R."/>
            <person name="Kale V."/>
            <person name="Holt S."/>
            <person name="Cochrane G."/>
            <person name="Meng A."/>
            <person name="Brown T."/>
            <person name="Cohen L."/>
        </authorList>
    </citation>
    <scope>NUCLEOTIDE SEQUENCE</scope>
    <source>
        <strain evidence="1">SM1012Den-03</strain>
    </source>
</reference>
<sequence length="335" mass="37888">MMLLYQSLRQQLGRTASSAQLCRQKLHARTVGSSMQVALSSTTTSTSAQILPWRHDPSLPERVLQHNDYSGAFNPTARDPPILRKLIAARELNISAWDVLPIPFYKHDWESDLATGFAVAFEFAVGELLGTLFRVSVNDENGVVTIDSSQGSSNSSPTTTIDNNEYLKNMMDKKLLAQFNQSIINPEDYQIKFSLRPFQAELQNIFAVPVPGLTRHIVEEKQYLKGAIYRLHNAYDENGFDENYFDLVTEFAKEVGYSKRTVIAEASVKCKEFFQVKDKNTGQVIQGMEDDCEEEEVIHLARFEVVTDEAERGERVIGAWKLIDVDDLLEGNVFH</sequence>
<reference evidence="2" key="2">
    <citation type="submission" date="2023-06" db="EMBL/GenBank/DDBJ databases">
        <title>Survivors Of The Sea: Transcriptome response of Skeletonema marinoi to long-term dormancy.</title>
        <authorList>
            <person name="Pinder M.I.M."/>
            <person name="Kourtchenko O."/>
            <person name="Robertson E.K."/>
            <person name="Larsson T."/>
            <person name="Maumus F."/>
            <person name="Osuna-Cruz C.M."/>
            <person name="Vancaester E."/>
            <person name="Stenow R."/>
            <person name="Vandepoele K."/>
            <person name="Ploug H."/>
            <person name="Bruchert V."/>
            <person name="Godhe A."/>
            <person name="Topel M."/>
        </authorList>
    </citation>
    <scope>NUCLEOTIDE SEQUENCE</scope>
    <source>
        <strain evidence="2">R05AC</strain>
    </source>
</reference>
<organism evidence="1">
    <name type="scientific">Skeletonema marinoi</name>
    <dbReference type="NCBI Taxonomy" id="267567"/>
    <lineage>
        <taxon>Eukaryota</taxon>
        <taxon>Sar</taxon>
        <taxon>Stramenopiles</taxon>
        <taxon>Ochrophyta</taxon>
        <taxon>Bacillariophyta</taxon>
        <taxon>Coscinodiscophyceae</taxon>
        <taxon>Thalassiosirophycidae</taxon>
        <taxon>Thalassiosirales</taxon>
        <taxon>Skeletonemataceae</taxon>
        <taxon>Skeletonema</taxon>
        <taxon>Skeletonema marinoi-dohrnii complex</taxon>
    </lineage>
</organism>
<evidence type="ECO:0000313" key="2">
    <source>
        <dbReference type="EMBL" id="KAK1736372.1"/>
    </source>
</evidence>
<keyword evidence="3" id="KW-1185">Reference proteome</keyword>